<dbReference type="SUPFAM" id="SSF53955">
    <property type="entry name" value="Lysozyme-like"/>
    <property type="match status" value="1"/>
</dbReference>
<evidence type="ECO:0008006" key="5">
    <source>
        <dbReference type="Google" id="ProtNLM"/>
    </source>
</evidence>
<protein>
    <recommendedName>
        <fullName evidence="5">Lysozyme</fullName>
    </recommendedName>
</protein>
<dbReference type="GO" id="GO:0042742">
    <property type="term" value="P:defense response to bacterium"/>
    <property type="evidence" value="ECO:0007669"/>
    <property type="project" value="UniProtKB-KW"/>
</dbReference>
<keyword evidence="1" id="KW-0929">Antimicrobial</keyword>
<dbReference type="InterPro" id="IPR023346">
    <property type="entry name" value="Lysozyme-like_dom_sf"/>
</dbReference>
<evidence type="ECO:0000256" key="2">
    <source>
        <dbReference type="ARBA" id="ARBA00022638"/>
    </source>
</evidence>
<dbReference type="KEGG" id="marq:MARGE09_P1648"/>
<dbReference type="EMBL" id="AP023086">
    <property type="protein sequence ID" value="BCD97447.1"/>
    <property type="molecule type" value="Genomic_DNA"/>
</dbReference>
<reference evidence="3 4" key="1">
    <citation type="journal article" date="2022" name="IScience">
        <title>An ultrasensitive nanofiber-based assay for enzymatic hydrolysis and deep-sea microbial degradation of cellulose.</title>
        <authorList>
            <person name="Tsudome M."/>
            <person name="Tachioka M."/>
            <person name="Miyazaki M."/>
            <person name="Uchimura K."/>
            <person name="Tsuda M."/>
            <person name="Takaki Y."/>
            <person name="Deguchi S."/>
        </authorList>
    </citation>
    <scope>NUCLEOTIDE SEQUENCE [LARGE SCALE GENOMIC DNA]</scope>
    <source>
        <strain evidence="3 4">GE09</strain>
    </source>
</reference>
<proteinExistence type="predicted"/>
<keyword evidence="2" id="KW-0081">Bacteriolytic enzyme</keyword>
<dbReference type="InterPro" id="IPR023347">
    <property type="entry name" value="Lysozyme_dom_sf"/>
</dbReference>
<evidence type="ECO:0000313" key="3">
    <source>
        <dbReference type="EMBL" id="BCD97447.1"/>
    </source>
</evidence>
<sequence>MLTPTEERILRKKLQDYNGKVEHLFLNAQGQVCVGIAHVLGSPEEALDLSFTNKNGLKASGEEIRADYDAVRQLAPNRIASFYKRHLKLTLPSSEINRLTNQSLAQFYTDLTQMYEQFDAFPSDAKLALFDIIFGMGASDLADWITFNESIRAQNWQRAALDSARPFPVTAVRNIYVQGLFEKAFRSSKEPDALACS</sequence>
<dbReference type="GO" id="GO:0003796">
    <property type="term" value="F:lysozyme activity"/>
    <property type="evidence" value="ECO:0007669"/>
    <property type="project" value="InterPro"/>
</dbReference>
<gene>
    <name evidence="3" type="ORF">MARGE09_P1648</name>
</gene>
<keyword evidence="4" id="KW-1185">Reference proteome</keyword>
<evidence type="ECO:0000256" key="1">
    <source>
        <dbReference type="ARBA" id="ARBA00022529"/>
    </source>
</evidence>
<dbReference type="RefSeq" id="WP_236986916.1">
    <property type="nucleotide sequence ID" value="NZ_AP023086.1"/>
</dbReference>
<name>A0AAN1WH12_9GAMM</name>
<dbReference type="Proteomes" id="UP001320119">
    <property type="component" value="Chromosome"/>
</dbReference>
<dbReference type="Gene3D" id="1.10.530.40">
    <property type="match status" value="1"/>
</dbReference>
<accession>A0AAN1WH12</accession>
<evidence type="ECO:0000313" key="4">
    <source>
        <dbReference type="Proteomes" id="UP001320119"/>
    </source>
</evidence>
<dbReference type="GO" id="GO:0031640">
    <property type="term" value="P:killing of cells of another organism"/>
    <property type="evidence" value="ECO:0007669"/>
    <property type="project" value="UniProtKB-KW"/>
</dbReference>
<organism evidence="3 4">
    <name type="scientific">Marinagarivorans cellulosilyticus</name>
    <dbReference type="NCBI Taxonomy" id="2721545"/>
    <lineage>
        <taxon>Bacteria</taxon>
        <taxon>Pseudomonadati</taxon>
        <taxon>Pseudomonadota</taxon>
        <taxon>Gammaproteobacteria</taxon>
        <taxon>Cellvibrionales</taxon>
        <taxon>Cellvibrionaceae</taxon>
        <taxon>Marinagarivorans</taxon>
    </lineage>
</organism>
<dbReference type="AlphaFoldDB" id="A0AAN1WH12"/>